<evidence type="ECO:0000256" key="1">
    <source>
        <dbReference type="SAM" id="Phobius"/>
    </source>
</evidence>
<dbReference type="Proteomes" id="UP000023430">
    <property type="component" value="Unassembled WGS sequence"/>
</dbReference>
<comment type="caution">
    <text evidence="3">The sequence shown here is derived from an EMBL/GenBank/DDBJ whole genome shotgun (WGS) entry which is preliminary data.</text>
</comment>
<feature type="transmembrane region" description="Helical" evidence="1">
    <location>
        <begin position="36"/>
        <end position="55"/>
    </location>
</feature>
<keyword evidence="1" id="KW-1133">Transmembrane helix</keyword>
<dbReference type="STRING" id="1449351.RISW2_05905"/>
<keyword evidence="4" id="KW-1185">Reference proteome</keyword>
<dbReference type="InterPro" id="IPR058208">
    <property type="entry name" value="PACE"/>
</dbReference>
<protein>
    <submittedName>
        <fullName evidence="3">Membrane protein</fullName>
    </submittedName>
</protein>
<organism evidence="3 4">
    <name type="scientific">Roseivivax isoporae LMG 25204</name>
    <dbReference type="NCBI Taxonomy" id="1449351"/>
    <lineage>
        <taxon>Bacteria</taxon>
        <taxon>Pseudomonadati</taxon>
        <taxon>Pseudomonadota</taxon>
        <taxon>Alphaproteobacteria</taxon>
        <taxon>Rhodobacterales</taxon>
        <taxon>Roseobacteraceae</taxon>
        <taxon>Roseivivax</taxon>
    </lineage>
</organism>
<dbReference type="Pfam" id="PF05232">
    <property type="entry name" value="BTP"/>
    <property type="match status" value="2"/>
</dbReference>
<sequence length="142" mass="15996">MRTTADRIRQAISFEIIGLLIVTPLFAWLFDHGLGETGGVVLIGATAATAWNYLFNLGFDHALQRHRGTAQKTLPLRVLHAVLFETTLLIMLLPVFAWWLDLSLVEAFLMDLSFAAFYMAYAFVFTWVYDTLFPPQGTAPAR</sequence>
<keyword evidence="1" id="KW-0812">Transmembrane</keyword>
<name>X7F6U7_9RHOB</name>
<keyword evidence="1" id="KW-0472">Membrane</keyword>
<dbReference type="OrthoDB" id="1631120at2"/>
<dbReference type="InterPro" id="IPR007896">
    <property type="entry name" value="BTP_bacteria"/>
</dbReference>
<dbReference type="AlphaFoldDB" id="X7F6U7"/>
<dbReference type="EMBL" id="JAME01000017">
    <property type="protein sequence ID" value="ETX28627.1"/>
    <property type="molecule type" value="Genomic_DNA"/>
</dbReference>
<reference evidence="3 4" key="1">
    <citation type="submission" date="2014-01" db="EMBL/GenBank/DDBJ databases">
        <title>Roseivivax isoporae LMG 25204 Genome Sequencing.</title>
        <authorList>
            <person name="Lai Q."/>
            <person name="Li G."/>
            <person name="Shao Z."/>
        </authorList>
    </citation>
    <scope>NUCLEOTIDE SEQUENCE [LARGE SCALE GENOMIC DNA]</scope>
    <source>
        <strain evidence="3 4">LMG 25204</strain>
    </source>
</reference>
<feature type="transmembrane region" description="Helical" evidence="1">
    <location>
        <begin position="112"/>
        <end position="132"/>
    </location>
</feature>
<evidence type="ECO:0000259" key="2">
    <source>
        <dbReference type="Pfam" id="PF05232"/>
    </source>
</evidence>
<dbReference type="PATRIC" id="fig|1449351.3.peg.2491"/>
<feature type="transmembrane region" description="Helical" evidence="1">
    <location>
        <begin position="12"/>
        <end position="30"/>
    </location>
</feature>
<evidence type="ECO:0000313" key="3">
    <source>
        <dbReference type="EMBL" id="ETX28627.1"/>
    </source>
</evidence>
<dbReference type="RefSeq" id="WP_043771473.1">
    <property type="nucleotide sequence ID" value="NZ_JAME01000017.1"/>
</dbReference>
<dbReference type="eggNOG" id="COG4125">
    <property type="taxonomic scope" value="Bacteria"/>
</dbReference>
<feature type="domain" description="Chlorhexidine efflux transporter" evidence="2">
    <location>
        <begin position="2"/>
        <end position="65"/>
    </location>
</feature>
<evidence type="ECO:0000313" key="4">
    <source>
        <dbReference type="Proteomes" id="UP000023430"/>
    </source>
</evidence>
<proteinExistence type="predicted"/>
<feature type="transmembrane region" description="Helical" evidence="1">
    <location>
        <begin position="76"/>
        <end position="100"/>
    </location>
</feature>
<feature type="domain" description="Chlorhexidine efflux transporter" evidence="2">
    <location>
        <begin position="72"/>
        <end position="134"/>
    </location>
</feature>
<gene>
    <name evidence="3" type="ORF">RISW2_05905</name>
</gene>
<dbReference type="NCBIfam" id="NF033664">
    <property type="entry name" value="PACE_transport"/>
    <property type="match status" value="1"/>
</dbReference>
<accession>X7F6U7</accession>